<evidence type="ECO:0000256" key="6">
    <source>
        <dbReference type="SAM" id="Phobius"/>
    </source>
</evidence>
<feature type="transmembrane region" description="Helical" evidence="6">
    <location>
        <begin position="183"/>
        <end position="204"/>
    </location>
</feature>
<sequence length="435" mass="46021">MTNVTDEPAVDEEAKRERDGPILLLLGTLYAAQGLPMGLAFIALPAIFRTLGYSPEAIGLLAFVALPWAVKFVWAPFVDRTGGRRLGRRRSWIIPAQALTAAVYFLVAATFDQARDGIWPIVVGLTVINLIGATQDIATDGLAVETLRGRALVWANGLQIGAFSVGMMIGGSLTVILFESAGWSGSFTLLGLFVLASLAVTLLVSETPRPARDSADTRVEQPSIRNLLRRPGAMLMLSIAALFHFAHAMTGAMIGPFLVDAGMSLVDIGLLNGLSLTVIPVCGAAIGSLLAARFGAPRVAVLLGTLGVVALLLWVIPARSMHTTFGTALAISCAVGIGSFGAYVAFFTILMQWSSVRQAGTDFTVLQCAETIVGMMAAAVAGQIAGKFGFLALFIVTPVIGIMAMAWIFGALRRLRSICNPAELLPERRVEQVHS</sequence>
<evidence type="ECO:0000313" key="8">
    <source>
        <dbReference type="EMBL" id="AHB50434.1"/>
    </source>
</evidence>
<dbReference type="AlphaFoldDB" id="V5SKD6"/>
<name>V5SKD6_9HYPH</name>
<evidence type="ECO:0000259" key="7">
    <source>
        <dbReference type="PROSITE" id="PS50850"/>
    </source>
</evidence>
<evidence type="ECO:0000313" key="9">
    <source>
        <dbReference type="Proteomes" id="UP000018542"/>
    </source>
</evidence>
<dbReference type="GO" id="GO:0016020">
    <property type="term" value="C:membrane"/>
    <property type="evidence" value="ECO:0007669"/>
    <property type="project" value="UniProtKB-SubCell"/>
</dbReference>
<keyword evidence="9" id="KW-1185">Reference proteome</keyword>
<proteinExistence type="predicted"/>
<evidence type="ECO:0000256" key="5">
    <source>
        <dbReference type="ARBA" id="ARBA00023136"/>
    </source>
</evidence>
<dbReference type="HOGENOM" id="CLU_029352_4_2_5"/>
<evidence type="ECO:0000256" key="4">
    <source>
        <dbReference type="ARBA" id="ARBA00022989"/>
    </source>
</evidence>
<keyword evidence="5 6" id="KW-0472">Membrane</keyword>
<dbReference type="GO" id="GO:0035348">
    <property type="term" value="P:acetyl-CoA transmembrane transport"/>
    <property type="evidence" value="ECO:0007669"/>
    <property type="project" value="InterPro"/>
</dbReference>
<keyword evidence="4 6" id="KW-1133">Transmembrane helix</keyword>
<reference evidence="8 9" key="1">
    <citation type="journal article" date="2014" name="Genome Announc.">
        <title>Complete Genome Sequence of Hyphomicrobium nitrativorans Strain NL23, a Denitrifying Bacterium Isolated from Biofilm of a Methanol-Fed Denitrification System Treating Seawater at the Montreal Biodome.</title>
        <authorList>
            <person name="Martineau C."/>
            <person name="Villeneuve C."/>
            <person name="Mauffrey F."/>
            <person name="Villemur R."/>
        </authorList>
    </citation>
    <scope>NUCLEOTIDE SEQUENCE [LARGE SCALE GENOMIC DNA]</scope>
    <source>
        <strain evidence="8">NL23</strain>
    </source>
</reference>
<keyword evidence="2" id="KW-0813">Transport</keyword>
<feature type="transmembrane region" description="Helical" evidence="6">
    <location>
        <begin position="151"/>
        <end position="177"/>
    </location>
</feature>
<feature type="transmembrane region" description="Helical" evidence="6">
    <location>
        <begin position="299"/>
        <end position="316"/>
    </location>
</feature>
<dbReference type="Proteomes" id="UP000018542">
    <property type="component" value="Chromosome"/>
</dbReference>
<gene>
    <name evidence="8" type="ORF">W911_16795</name>
</gene>
<dbReference type="InterPro" id="IPR004752">
    <property type="entry name" value="AmpG_permease/AT-1"/>
</dbReference>
<dbReference type="RefSeq" id="WP_023788651.1">
    <property type="nucleotide sequence ID" value="NC_022997.1"/>
</dbReference>
<organism evidence="8 9">
    <name type="scientific">Hyphomicrobium nitrativorans NL23</name>
    <dbReference type="NCBI Taxonomy" id="1029756"/>
    <lineage>
        <taxon>Bacteria</taxon>
        <taxon>Pseudomonadati</taxon>
        <taxon>Pseudomonadota</taxon>
        <taxon>Alphaproteobacteria</taxon>
        <taxon>Hyphomicrobiales</taxon>
        <taxon>Hyphomicrobiaceae</taxon>
        <taxon>Hyphomicrobium</taxon>
    </lineage>
</organism>
<evidence type="ECO:0000256" key="2">
    <source>
        <dbReference type="ARBA" id="ARBA00022448"/>
    </source>
</evidence>
<dbReference type="OrthoDB" id="9787815at2"/>
<dbReference type="PATRIC" id="fig|1029756.8.peg.3498"/>
<dbReference type="InterPro" id="IPR020846">
    <property type="entry name" value="MFS_dom"/>
</dbReference>
<feature type="transmembrane region" description="Helical" evidence="6">
    <location>
        <begin position="60"/>
        <end position="79"/>
    </location>
</feature>
<feature type="transmembrane region" description="Helical" evidence="6">
    <location>
        <begin position="91"/>
        <end position="111"/>
    </location>
</feature>
<feature type="transmembrane region" description="Helical" evidence="6">
    <location>
        <begin position="22"/>
        <end position="48"/>
    </location>
</feature>
<dbReference type="SUPFAM" id="SSF103473">
    <property type="entry name" value="MFS general substrate transporter"/>
    <property type="match status" value="1"/>
</dbReference>
<evidence type="ECO:0000256" key="3">
    <source>
        <dbReference type="ARBA" id="ARBA00022692"/>
    </source>
</evidence>
<feature type="transmembrane region" description="Helical" evidence="6">
    <location>
        <begin position="270"/>
        <end position="292"/>
    </location>
</feature>
<dbReference type="PROSITE" id="PS50850">
    <property type="entry name" value="MFS"/>
    <property type="match status" value="1"/>
</dbReference>
<dbReference type="PANTHER" id="PTHR12778">
    <property type="entry name" value="SOLUTE CARRIER FAMILY 33 ACETYL-COA TRANSPORTER -RELATED"/>
    <property type="match status" value="1"/>
</dbReference>
<dbReference type="InterPro" id="IPR024371">
    <property type="entry name" value="AcetylCoA_trans_1-like"/>
</dbReference>
<dbReference type="CDD" id="cd17485">
    <property type="entry name" value="MFS_MFSD3"/>
    <property type="match status" value="1"/>
</dbReference>
<dbReference type="PANTHER" id="PTHR12778:SF10">
    <property type="entry name" value="MAJOR FACILITATOR SUPERFAMILY DOMAIN-CONTAINING PROTEIN 3"/>
    <property type="match status" value="1"/>
</dbReference>
<feature type="transmembrane region" description="Helical" evidence="6">
    <location>
        <begin position="117"/>
        <end position="139"/>
    </location>
</feature>
<dbReference type="Pfam" id="PF13000">
    <property type="entry name" value="Acatn"/>
    <property type="match status" value="1"/>
</dbReference>
<keyword evidence="3 6" id="KW-0812">Transmembrane</keyword>
<accession>V5SKD6</accession>
<feature type="transmembrane region" description="Helical" evidence="6">
    <location>
        <begin position="328"/>
        <end position="351"/>
    </location>
</feature>
<feature type="transmembrane region" description="Helical" evidence="6">
    <location>
        <begin position="363"/>
        <end position="384"/>
    </location>
</feature>
<comment type="subcellular location">
    <subcellularLocation>
        <location evidence="1">Membrane</location>
        <topology evidence="1">Multi-pass membrane protein</topology>
    </subcellularLocation>
</comment>
<dbReference type="STRING" id="1029756.W911_16795"/>
<feature type="transmembrane region" description="Helical" evidence="6">
    <location>
        <begin position="233"/>
        <end position="258"/>
    </location>
</feature>
<dbReference type="Gene3D" id="1.20.1250.20">
    <property type="entry name" value="MFS general substrate transporter like domains"/>
    <property type="match status" value="1"/>
</dbReference>
<evidence type="ECO:0000256" key="1">
    <source>
        <dbReference type="ARBA" id="ARBA00004141"/>
    </source>
</evidence>
<protein>
    <recommendedName>
        <fullName evidence="7">Major facilitator superfamily (MFS) profile domain-containing protein</fullName>
    </recommendedName>
</protein>
<dbReference type="InterPro" id="IPR036259">
    <property type="entry name" value="MFS_trans_sf"/>
</dbReference>
<feature type="domain" description="Major facilitator superfamily (MFS) profile" evidence="7">
    <location>
        <begin position="22"/>
        <end position="416"/>
    </location>
</feature>
<dbReference type="EMBL" id="CP006912">
    <property type="protein sequence ID" value="AHB50434.1"/>
    <property type="molecule type" value="Genomic_DNA"/>
</dbReference>
<feature type="transmembrane region" description="Helical" evidence="6">
    <location>
        <begin position="390"/>
        <end position="412"/>
    </location>
</feature>
<dbReference type="GO" id="GO:0008521">
    <property type="term" value="F:acetyl-CoA transmembrane transporter activity"/>
    <property type="evidence" value="ECO:0007669"/>
    <property type="project" value="InterPro"/>
</dbReference>
<dbReference type="KEGG" id="hni:W911_16795"/>